<dbReference type="PROSITE" id="PS51063">
    <property type="entry name" value="HTH_CRP_2"/>
    <property type="match status" value="1"/>
</dbReference>
<reference evidence="5 6" key="1">
    <citation type="submission" date="2023-12" db="EMBL/GenBank/DDBJ databases">
        <title>Gut-associated functions are favored during microbiome assembly across C. elegans life.</title>
        <authorList>
            <person name="Zimmermann J."/>
        </authorList>
    </citation>
    <scope>NUCLEOTIDE SEQUENCE [LARGE SCALE GENOMIC DNA]</scope>
    <source>
        <strain evidence="5 6">JUb134</strain>
    </source>
</reference>
<dbReference type="Pfam" id="PF00027">
    <property type="entry name" value="cNMP_binding"/>
    <property type="match status" value="1"/>
</dbReference>
<name>A0ABU8Q893_9SPHN</name>
<dbReference type="Proteomes" id="UP001380365">
    <property type="component" value="Unassembled WGS sequence"/>
</dbReference>
<dbReference type="Gene3D" id="1.10.10.10">
    <property type="entry name" value="Winged helix-like DNA-binding domain superfamily/Winged helix DNA-binding domain"/>
    <property type="match status" value="1"/>
</dbReference>
<dbReference type="RefSeq" id="WP_204991393.1">
    <property type="nucleotide sequence ID" value="NZ_JBBGZA010000001.1"/>
</dbReference>
<dbReference type="InterPro" id="IPR018490">
    <property type="entry name" value="cNMP-bd_dom_sf"/>
</dbReference>
<sequence>MHDGHHSGGMMLIRRLGNYARLTPEDEAALQQMLALPIRLAHARRDIIAEGAVPRAVFLIVSGWACQFKTLEDGRRQIVGFLLPGDSCDLNNLVLRRMDHSIGALTDVRYMEIPGGAIQRLTRDHPRIGKALWWQMLVHLSVQREWTTNLGQRNAMERLGSLLCELALRLRDVGLSNGECYDLPLTQTDLADATGLTSVHINRTLQQLRASGLISLSGRVLRIPNFAALQEASLFAPDYLHRAQLEARQSHGMAGAGAADHAER</sequence>
<dbReference type="SMART" id="SM00100">
    <property type="entry name" value="cNMP"/>
    <property type="match status" value="1"/>
</dbReference>
<dbReference type="InterPro" id="IPR000595">
    <property type="entry name" value="cNMP-bd_dom"/>
</dbReference>
<proteinExistence type="predicted"/>
<evidence type="ECO:0000256" key="3">
    <source>
        <dbReference type="ARBA" id="ARBA00023163"/>
    </source>
</evidence>
<evidence type="ECO:0000256" key="2">
    <source>
        <dbReference type="ARBA" id="ARBA00023125"/>
    </source>
</evidence>
<dbReference type="EMBL" id="JBBGZA010000001">
    <property type="protein sequence ID" value="MEJ5095766.1"/>
    <property type="molecule type" value="Genomic_DNA"/>
</dbReference>
<dbReference type="SUPFAM" id="SSF51206">
    <property type="entry name" value="cAMP-binding domain-like"/>
    <property type="match status" value="1"/>
</dbReference>
<feature type="domain" description="HTH crp-type" evidence="4">
    <location>
        <begin position="153"/>
        <end position="227"/>
    </location>
</feature>
<dbReference type="InterPro" id="IPR036390">
    <property type="entry name" value="WH_DNA-bd_sf"/>
</dbReference>
<dbReference type="InterPro" id="IPR012318">
    <property type="entry name" value="HTH_CRP"/>
</dbReference>
<protein>
    <submittedName>
        <fullName evidence="5">Crp/Fnr family transcriptional regulator</fullName>
    </submittedName>
</protein>
<keyword evidence="1" id="KW-0805">Transcription regulation</keyword>
<dbReference type="SMART" id="SM00419">
    <property type="entry name" value="HTH_CRP"/>
    <property type="match status" value="1"/>
</dbReference>
<organism evidence="5 6">
    <name type="scientific">Sphingomonas molluscorum</name>
    <dbReference type="NCBI Taxonomy" id="418184"/>
    <lineage>
        <taxon>Bacteria</taxon>
        <taxon>Pseudomonadati</taxon>
        <taxon>Pseudomonadota</taxon>
        <taxon>Alphaproteobacteria</taxon>
        <taxon>Sphingomonadales</taxon>
        <taxon>Sphingomonadaceae</taxon>
        <taxon>Sphingomonas</taxon>
    </lineage>
</organism>
<dbReference type="SUPFAM" id="SSF46785">
    <property type="entry name" value="Winged helix' DNA-binding domain"/>
    <property type="match status" value="1"/>
</dbReference>
<dbReference type="InterPro" id="IPR036388">
    <property type="entry name" value="WH-like_DNA-bd_sf"/>
</dbReference>
<dbReference type="Pfam" id="PF13545">
    <property type="entry name" value="HTH_Crp_2"/>
    <property type="match status" value="1"/>
</dbReference>
<evidence type="ECO:0000313" key="5">
    <source>
        <dbReference type="EMBL" id="MEJ5095766.1"/>
    </source>
</evidence>
<comment type="caution">
    <text evidence="5">The sequence shown here is derived from an EMBL/GenBank/DDBJ whole genome shotgun (WGS) entry which is preliminary data.</text>
</comment>
<dbReference type="Gene3D" id="2.60.120.10">
    <property type="entry name" value="Jelly Rolls"/>
    <property type="match status" value="1"/>
</dbReference>
<evidence type="ECO:0000313" key="6">
    <source>
        <dbReference type="Proteomes" id="UP001380365"/>
    </source>
</evidence>
<dbReference type="InterPro" id="IPR014710">
    <property type="entry name" value="RmlC-like_jellyroll"/>
</dbReference>
<gene>
    <name evidence="5" type="ORF">WH159_14625</name>
</gene>
<evidence type="ECO:0000256" key="1">
    <source>
        <dbReference type="ARBA" id="ARBA00023015"/>
    </source>
</evidence>
<evidence type="ECO:0000259" key="4">
    <source>
        <dbReference type="PROSITE" id="PS51063"/>
    </source>
</evidence>
<keyword evidence="2" id="KW-0238">DNA-binding</keyword>
<keyword evidence="6" id="KW-1185">Reference proteome</keyword>
<accession>A0ABU8Q893</accession>
<dbReference type="CDD" id="cd00038">
    <property type="entry name" value="CAP_ED"/>
    <property type="match status" value="1"/>
</dbReference>
<keyword evidence="3" id="KW-0804">Transcription</keyword>